<dbReference type="STRING" id="396014.BF93_17125"/>
<dbReference type="RefSeq" id="WP_038372140.1">
    <property type="nucleotide sequence ID" value="NZ_KK069993.1"/>
</dbReference>
<keyword evidence="2" id="KW-0378">Hydrolase</keyword>
<accession>Z9JU44</accession>
<dbReference type="InterPro" id="IPR038726">
    <property type="entry name" value="PDDEXK_AddAB-type"/>
</dbReference>
<dbReference type="EMBL" id="JDYK01000008">
    <property type="protein sequence ID" value="EWS81292.1"/>
    <property type="molecule type" value="Genomic_DNA"/>
</dbReference>
<dbReference type="GO" id="GO:0004386">
    <property type="term" value="F:helicase activity"/>
    <property type="evidence" value="ECO:0007669"/>
    <property type="project" value="UniProtKB-KW"/>
</dbReference>
<evidence type="ECO:0000256" key="3">
    <source>
        <dbReference type="ARBA" id="ARBA00023204"/>
    </source>
</evidence>
<evidence type="ECO:0000259" key="4">
    <source>
        <dbReference type="Pfam" id="PF12705"/>
    </source>
</evidence>
<comment type="caution">
    <text evidence="5">The sequence shown here is derived from an EMBL/GenBank/DDBJ whole genome shotgun (WGS) entry which is preliminary data.</text>
</comment>
<sequence>MRIEFGWSLDGASWADAASGGAAGTVRMGPRGLVTLLQTRLGLTRPEVDRAVRTAQWMRLIDEHLAGLSDPAAFWPAASCAVDPWSTARQLLRWRDAAVEAGWRPATADPALLPPRLAAIAAVERRVVVGMPGTCAPDGRPATLSPGPADDLREIVDLLAQLRAGGASWPLGVDRISLHEDPAELPGLWPMLLDLIAGCGVEITAVPAPAERAPQLEVVSCLDEWSAADVAARFLAAPAPPGDGPLTVLASSDTDVLDRALHRRGLPGIGRVAPSPDRAHHQVLGLFLDVATAPVDVHQLAALLDLRVLPGPDADAEPIGLVPAAARRTLLRALTQEPGVGGPAWQSALEHLAQQEGPGAAAALEAAREIDRLVTDPLPAEDLRPAAISRRLGWLADRLRRVSRGDGDLRASLTQVQTLQQVLEMLDASAPLSRRTLQQIIDACGGSGPSPRARAEVADWATTTRPAQITASGGTVLWWGPADDAVPAAVTWDAEEIRALDRDGARAPAPEALAALHVDAALAGLRRADRVIAVLPGRRLEAAPAPSGLLAHLEAALGRGEGDRRSPASLLEGTTWSLAGRTRELHRPARARFSVPAPGPVRIGPAAHLMPQRLSYSQAATLIGCPHRWILEYGFGIRPAQVAALPTGPPMIGTLVHAVVEHLVQELHDPQLGGVRLEAPTPERIGAVFDALVPQLASELDLPGRSAEREDIRARAVRSVHALFARMADAGLRITGTETRFSHPLVLAGEAGGRTVDFGGSRDVDARDARGRPVVIDLKWARSAKTYADLFDTDEAIQLASYAWSMEQEEPQETAPAVGYYILTTGEFIAADPTLDPHGRAPMDTRGAWDRAVSAISRALSEVAAGTVQVGCRHLLEDAGLDASSPYDAQRKAWDAARAEARSRGGLVVKSYCATSDYAQLCGLQGDWR</sequence>
<organism evidence="5 6">
    <name type="scientific">Brachybacterium phenoliresistens</name>
    <dbReference type="NCBI Taxonomy" id="396014"/>
    <lineage>
        <taxon>Bacteria</taxon>
        <taxon>Bacillati</taxon>
        <taxon>Actinomycetota</taxon>
        <taxon>Actinomycetes</taxon>
        <taxon>Micrococcales</taxon>
        <taxon>Dermabacteraceae</taxon>
        <taxon>Brachybacterium</taxon>
    </lineage>
</organism>
<keyword evidence="2" id="KW-0347">Helicase</keyword>
<dbReference type="GO" id="GO:0006281">
    <property type="term" value="P:DNA repair"/>
    <property type="evidence" value="ECO:0007669"/>
    <property type="project" value="UniProtKB-KW"/>
</dbReference>
<dbReference type="Pfam" id="PF12705">
    <property type="entry name" value="PDDEXK_1"/>
    <property type="match status" value="1"/>
</dbReference>
<dbReference type="PATRIC" id="fig|396014.3.peg.1768"/>
<keyword evidence="3" id="KW-0234">DNA repair</keyword>
<evidence type="ECO:0000256" key="1">
    <source>
        <dbReference type="ARBA" id="ARBA00022763"/>
    </source>
</evidence>
<dbReference type="eggNOG" id="COG2887">
    <property type="taxonomic scope" value="Bacteria"/>
</dbReference>
<keyword evidence="2" id="KW-0547">Nucleotide-binding</keyword>
<proteinExistence type="predicted"/>
<dbReference type="AlphaFoldDB" id="Z9JU44"/>
<evidence type="ECO:0000256" key="2">
    <source>
        <dbReference type="ARBA" id="ARBA00022806"/>
    </source>
</evidence>
<dbReference type="Proteomes" id="UP000023067">
    <property type="component" value="Unassembled WGS sequence"/>
</dbReference>
<keyword evidence="1" id="KW-0227">DNA damage</keyword>
<evidence type="ECO:0000313" key="6">
    <source>
        <dbReference type="Proteomes" id="UP000023067"/>
    </source>
</evidence>
<protein>
    <recommendedName>
        <fullName evidence="4">PD-(D/E)XK endonuclease-like domain-containing protein</fullName>
    </recommendedName>
</protein>
<gene>
    <name evidence="5" type="ORF">BF93_17125</name>
</gene>
<keyword evidence="2" id="KW-0067">ATP-binding</keyword>
<dbReference type="HOGENOM" id="CLU_015152_0_0_11"/>
<feature type="domain" description="PD-(D/E)XK endonuclease-like" evidence="4">
    <location>
        <begin position="613"/>
        <end position="866"/>
    </location>
</feature>
<name>Z9JU44_9MICO</name>
<reference evidence="5 6" key="1">
    <citation type="submission" date="2014-02" db="EMBL/GenBank/DDBJ databases">
        <title>Genome sequence of Brachybacterium phenoliresistens strain W13A50.</title>
        <authorList>
            <person name="Wang X."/>
        </authorList>
    </citation>
    <scope>NUCLEOTIDE SEQUENCE [LARGE SCALE GENOMIC DNA]</scope>
    <source>
        <strain evidence="5 6">W13A50</strain>
    </source>
</reference>
<evidence type="ECO:0000313" key="5">
    <source>
        <dbReference type="EMBL" id="EWS81292.1"/>
    </source>
</evidence>
<keyword evidence="6" id="KW-1185">Reference proteome</keyword>